<dbReference type="AlphaFoldDB" id="A0AAV0ZAQ3"/>
<evidence type="ECO:0000313" key="1">
    <source>
        <dbReference type="EMBL" id="CAI8594906.1"/>
    </source>
</evidence>
<gene>
    <name evidence="1" type="ORF">VFH_I164920</name>
</gene>
<name>A0AAV0ZAQ3_VICFA</name>
<proteinExistence type="predicted"/>
<accession>A0AAV0ZAQ3</accession>
<sequence length="118" mass="13760">MPSSSWQWKVFFRRTYDYASPEYIVTVAEMRKISTMMVIKVLVYNMHQGKRDVEIVLTMGIMQDAFARNRLSREVVHEETGDVLKVPFRCIHLSGDVSHFDNYDTSVPQNISLRIGPF</sequence>
<reference evidence="1 2" key="1">
    <citation type="submission" date="2023-01" db="EMBL/GenBank/DDBJ databases">
        <authorList>
            <person name="Kreplak J."/>
        </authorList>
    </citation>
    <scope>NUCLEOTIDE SEQUENCE [LARGE SCALE GENOMIC DNA]</scope>
</reference>
<organism evidence="1 2">
    <name type="scientific">Vicia faba</name>
    <name type="common">Broad bean</name>
    <name type="synonym">Faba vulgaris</name>
    <dbReference type="NCBI Taxonomy" id="3906"/>
    <lineage>
        <taxon>Eukaryota</taxon>
        <taxon>Viridiplantae</taxon>
        <taxon>Streptophyta</taxon>
        <taxon>Embryophyta</taxon>
        <taxon>Tracheophyta</taxon>
        <taxon>Spermatophyta</taxon>
        <taxon>Magnoliopsida</taxon>
        <taxon>eudicotyledons</taxon>
        <taxon>Gunneridae</taxon>
        <taxon>Pentapetalae</taxon>
        <taxon>rosids</taxon>
        <taxon>fabids</taxon>
        <taxon>Fabales</taxon>
        <taxon>Fabaceae</taxon>
        <taxon>Papilionoideae</taxon>
        <taxon>50 kb inversion clade</taxon>
        <taxon>NPAAA clade</taxon>
        <taxon>Hologalegina</taxon>
        <taxon>IRL clade</taxon>
        <taxon>Fabeae</taxon>
        <taxon>Vicia</taxon>
    </lineage>
</organism>
<dbReference type="EMBL" id="OX451735">
    <property type="protein sequence ID" value="CAI8594906.1"/>
    <property type="molecule type" value="Genomic_DNA"/>
</dbReference>
<dbReference type="Proteomes" id="UP001157006">
    <property type="component" value="Chromosome 1S"/>
</dbReference>
<keyword evidence="2" id="KW-1185">Reference proteome</keyword>
<evidence type="ECO:0000313" key="2">
    <source>
        <dbReference type="Proteomes" id="UP001157006"/>
    </source>
</evidence>
<protein>
    <submittedName>
        <fullName evidence="1">Uncharacterized protein</fullName>
    </submittedName>
</protein>